<keyword evidence="4" id="KW-0862">Zinc</keyword>
<comment type="caution">
    <text evidence="7">The sequence shown here is derived from an EMBL/GenBank/DDBJ whole genome shotgun (WGS) entry which is preliminary data.</text>
</comment>
<protein>
    <submittedName>
        <fullName evidence="7">Zinc finger protein OZF</fullName>
    </submittedName>
</protein>
<evidence type="ECO:0000313" key="7">
    <source>
        <dbReference type="EMBL" id="OXA37355.1"/>
    </source>
</evidence>
<dbReference type="Proteomes" id="UP000198287">
    <property type="component" value="Unassembled WGS sequence"/>
</dbReference>
<dbReference type="InterPro" id="IPR036236">
    <property type="entry name" value="Znf_C2H2_sf"/>
</dbReference>
<accession>A0A226CVC4</accession>
<evidence type="ECO:0000259" key="6">
    <source>
        <dbReference type="PROSITE" id="PS50157"/>
    </source>
</evidence>
<evidence type="ECO:0000256" key="4">
    <source>
        <dbReference type="ARBA" id="ARBA00022833"/>
    </source>
</evidence>
<dbReference type="SMART" id="SM00355">
    <property type="entry name" value="ZnF_C2H2"/>
    <property type="match status" value="8"/>
</dbReference>
<gene>
    <name evidence="7" type="ORF">Fcan01_27861</name>
</gene>
<evidence type="ECO:0000313" key="8">
    <source>
        <dbReference type="Proteomes" id="UP000198287"/>
    </source>
</evidence>
<dbReference type="AlphaFoldDB" id="A0A226CVC4"/>
<dbReference type="STRING" id="158441.A0A226CVC4"/>
<feature type="domain" description="C2H2-type" evidence="6">
    <location>
        <begin position="100"/>
        <end position="129"/>
    </location>
</feature>
<evidence type="ECO:0000256" key="1">
    <source>
        <dbReference type="ARBA" id="ARBA00022723"/>
    </source>
</evidence>
<evidence type="ECO:0000256" key="5">
    <source>
        <dbReference type="PROSITE-ProRule" id="PRU00042"/>
    </source>
</evidence>
<dbReference type="Pfam" id="PF13894">
    <property type="entry name" value="zf-C2H2_4"/>
    <property type="match status" value="1"/>
</dbReference>
<dbReference type="Pfam" id="PF13912">
    <property type="entry name" value="zf-C2H2_6"/>
    <property type="match status" value="1"/>
</dbReference>
<keyword evidence="1" id="KW-0479">Metal-binding</keyword>
<dbReference type="Gene3D" id="3.30.160.60">
    <property type="entry name" value="Classic Zinc Finger"/>
    <property type="match status" value="5"/>
</dbReference>
<reference evidence="7 8" key="1">
    <citation type="submission" date="2015-12" db="EMBL/GenBank/DDBJ databases">
        <title>The genome of Folsomia candida.</title>
        <authorList>
            <person name="Faddeeva A."/>
            <person name="Derks M.F."/>
            <person name="Anvar Y."/>
            <person name="Smit S."/>
            <person name="Van Straalen N."/>
            <person name="Roelofs D."/>
        </authorList>
    </citation>
    <scope>NUCLEOTIDE SEQUENCE [LARGE SCALE GENOMIC DNA]</scope>
    <source>
        <strain evidence="7 8">VU population</strain>
        <tissue evidence="7">Whole body</tissue>
    </source>
</reference>
<dbReference type="PROSITE" id="PS50157">
    <property type="entry name" value="ZINC_FINGER_C2H2_2"/>
    <property type="match status" value="7"/>
</dbReference>
<proteinExistence type="predicted"/>
<feature type="domain" description="C2H2-type" evidence="6">
    <location>
        <begin position="191"/>
        <end position="218"/>
    </location>
</feature>
<organism evidence="7 8">
    <name type="scientific">Folsomia candida</name>
    <name type="common">Springtail</name>
    <dbReference type="NCBI Taxonomy" id="158441"/>
    <lineage>
        <taxon>Eukaryota</taxon>
        <taxon>Metazoa</taxon>
        <taxon>Ecdysozoa</taxon>
        <taxon>Arthropoda</taxon>
        <taxon>Hexapoda</taxon>
        <taxon>Collembola</taxon>
        <taxon>Entomobryomorpha</taxon>
        <taxon>Isotomoidea</taxon>
        <taxon>Isotomidae</taxon>
        <taxon>Proisotominae</taxon>
        <taxon>Folsomia</taxon>
    </lineage>
</organism>
<dbReference type="SUPFAM" id="SSF57667">
    <property type="entry name" value="beta-beta-alpha zinc fingers"/>
    <property type="match status" value="4"/>
</dbReference>
<keyword evidence="8" id="KW-1185">Reference proteome</keyword>
<dbReference type="PANTHER" id="PTHR23234">
    <property type="entry name" value="ZNF44 PROTEIN"/>
    <property type="match status" value="1"/>
</dbReference>
<keyword evidence="3 5" id="KW-0863">Zinc-finger</keyword>
<evidence type="ECO:0000256" key="3">
    <source>
        <dbReference type="ARBA" id="ARBA00022771"/>
    </source>
</evidence>
<sequence length="260" mass="30761">MEYTENPRRFPCALCDKNFKYRGDLNHHLKCHTTERPYKCAPCGKSFVKKSKLIRHQGTHLELSSRKLYKCQLCQKEFSLVENLRAHTKNIHNTMERPRFPCTSDHCGRIFLTKGSLVKHFKVDHSENPVRFPCTFCEKEFKSWPELDVHILTHTKEKPHKCATCEKSFAQKTKLHRHQETHREISSRKFFLCESCPREFLSKRGRRLHLERDHGIKPTNPAKMVSKELRHLSNRCAYKSKNKADLTKHFNRVHGGVRKE</sequence>
<dbReference type="GO" id="GO:0008270">
    <property type="term" value="F:zinc ion binding"/>
    <property type="evidence" value="ECO:0007669"/>
    <property type="project" value="UniProtKB-KW"/>
</dbReference>
<keyword evidence="2" id="KW-0677">Repeat</keyword>
<dbReference type="OrthoDB" id="6077919at2759"/>
<dbReference type="PANTHER" id="PTHR23234:SF10">
    <property type="entry name" value="RIKEN CDNA 6720489N17 GENE-RELATED"/>
    <property type="match status" value="1"/>
</dbReference>
<evidence type="ECO:0000256" key="2">
    <source>
        <dbReference type="ARBA" id="ARBA00022737"/>
    </source>
</evidence>
<dbReference type="OMA" id="KCHTTER"/>
<dbReference type="EMBL" id="LNIX01000058">
    <property type="protein sequence ID" value="OXA37355.1"/>
    <property type="molecule type" value="Genomic_DNA"/>
</dbReference>
<name>A0A226CVC4_FOLCA</name>
<dbReference type="PROSITE" id="PS00028">
    <property type="entry name" value="ZINC_FINGER_C2H2_1"/>
    <property type="match status" value="7"/>
</dbReference>
<feature type="domain" description="C2H2-type" evidence="6">
    <location>
        <begin position="160"/>
        <end position="182"/>
    </location>
</feature>
<feature type="domain" description="C2H2-type" evidence="6">
    <location>
        <begin position="10"/>
        <end position="37"/>
    </location>
</feature>
<dbReference type="FunFam" id="3.30.160.60:FF:000358">
    <property type="entry name" value="zinc finger protein 24"/>
    <property type="match status" value="1"/>
</dbReference>
<dbReference type="InterPro" id="IPR050758">
    <property type="entry name" value="Znf_C2H2-type"/>
</dbReference>
<dbReference type="GO" id="GO:0005634">
    <property type="term" value="C:nucleus"/>
    <property type="evidence" value="ECO:0007669"/>
    <property type="project" value="UniProtKB-ARBA"/>
</dbReference>
<feature type="domain" description="C2H2-type" evidence="6">
    <location>
        <begin position="69"/>
        <end position="98"/>
    </location>
</feature>
<dbReference type="InterPro" id="IPR013087">
    <property type="entry name" value="Znf_C2H2_type"/>
</dbReference>
<feature type="domain" description="C2H2-type" evidence="6">
    <location>
        <begin position="38"/>
        <end position="60"/>
    </location>
</feature>
<dbReference type="Pfam" id="PF00096">
    <property type="entry name" value="zf-C2H2"/>
    <property type="match status" value="3"/>
</dbReference>
<feature type="domain" description="C2H2-type" evidence="6">
    <location>
        <begin position="132"/>
        <end position="159"/>
    </location>
</feature>
<dbReference type="FunFam" id="3.30.160.60:FF:000446">
    <property type="entry name" value="Zinc finger protein"/>
    <property type="match status" value="1"/>
</dbReference>